<dbReference type="PIRSF" id="PIRSF006483">
    <property type="entry name" value="Membrane_protein_YitT"/>
    <property type="match status" value="1"/>
</dbReference>
<dbReference type="AlphaFoldDB" id="A0A5C4T3F6"/>
<keyword evidence="3 6" id="KW-0812">Transmembrane</keyword>
<feature type="transmembrane region" description="Helical" evidence="6">
    <location>
        <begin position="117"/>
        <end position="136"/>
    </location>
</feature>
<organism evidence="8 9">
    <name type="scientific">Paenibacillus hemerocallicola</name>
    <dbReference type="NCBI Taxonomy" id="1172614"/>
    <lineage>
        <taxon>Bacteria</taxon>
        <taxon>Bacillati</taxon>
        <taxon>Bacillota</taxon>
        <taxon>Bacilli</taxon>
        <taxon>Bacillales</taxon>
        <taxon>Paenibacillaceae</taxon>
        <taxon>Paenibacillus</taxon>
    </lineage>
</organism>
<gene>
    <name evidence="8" type="ORF">FE784_24995</name>
</gene>
<keyword evidence="4 6" id="KW-1133">Transmembrane helix</keyword>
<dbReference type="Pfam" id="PF02588">
    <property type="entry name" value="YitT_membrane"/>
    <property type="match status" value="1"/>
</dbReference>
<reference evidence="8 9" key="1">
    <citation type="submission" date="2019-05" db="EMBL/GenBank/DDBJ databases">
        <title>We sequenced the genome of Paenibacillus hemerocallicola KCTC 33185 for further insight into its adaptation and study the phylogeny of Paenibacillus.</title>
        <authorList>
            <person name="Narsing Rao M.P."/>
        </authorList>
    </citation>
    <scope>NUCLEOTIDE SEQUENCE [LARGE SCALE GENOMIC DNA]</scope>
    <source>
        <strain evidence="8 9">KCTC 33185</strain>
    </source>
</reference>
<evidence type="ECO:0000256" key="6">
    <source>
        <dbReference type="SAM" id="Phobius"/>
    </source>
</evidence>
<dbReference type="Proteomes" id="UP000307943">
    <property type="component" value="Unassembled WGS sequence"/>
</dbReference>
<evidence type="ECO:0000256" key="2">
    <source>
        <dbReference type="ARBA" id="ARBA00022475"/>
    </source>
</evidence>
<dbReference type="GO" id="GO:0005886">
    <property type="term" value="C:plasma membrane"/>
    <property type="evidence" value="ECO:0007669"/>
    <property type="project" value="UniProtKB-SubCell"/>
</dbReference>
<keyword evidence="2" id="KW-1003">Cell membrane</keyword>
<comment type="caution">
    <text evidence="8">The sequence shown here is derived from an EMBL/GenBank/DDBJ whole genome shotgun (WGS) entry which is preliminary data.</text>
</comment>
<proteinExistence type="predicted"/>
<dbReference type="OrthoDB" id="1758221at2"/>
<feature type="transmembrane region" description="Helical" evidence="6">
    <location>
        <begin position="51"/>
        <end position="71"/>
    </location>
</feature>
<keyword evidence="9" id="KW-1185">Reference proteome</keyword>
<dbReference type="Gene3D" id="3.30.70.120">
    <property type="match status" value="1"/>
</dbReference>
<dbReference type="CDD" id="cd16380">
    <property type="entry name" value="YitT_C"/>
    <property type="match status" value="1"/>
</dbReference>
<dbReference type="InterPro" id="IPR019264">
    <property type="entry name" value="DUF2179"/>
</dbReference>
<evidence type="ECO:0000313" key="9">
    <source>
        <dbReference type="Proteomes" id="UP000307943"/>
    </source>
</evidence>
<evidence type="ECO:0000256" key="4">
    <source>
        <dbReference type="ARBA" id="ARBA00022989"/>
    </source>
</evidence>
<feature type="transmembrane region" description="Helical" evidence="6">
    <location>
        <begin position="12"/>
        <end position="31"/>
    </location>
</feature>
<keyword evidence="5 6" id="KW-0472">Membrane</keyword>
<dbReference type="EMBL" id="VDCQ01000041">
    <property type="protein sequence ID" value="TNJ63573.1"/>
    <property type="molecule type" value="Genomic_DNA"/>
</dbReference>
<sequence length="288" mass="31378">MEKRMLGTLRSWLPIAFGTAIYAFGLHYFVIPNELMEGGVTGISLLLKYALGFPVSLTTLVLNIPLFILGWKKIGKSAMINTVLGAVALSLFLRLMEIAIARSWIVPFHSQTDFFLATLYAGVTIGIGLGIVFRFGGTTGGTDIIASLLSKTNGWSIGQVILAVDVLVIGTSLLYIPKEKVLYTLVAVFVASRMIDFITEGAYSAKAFTIMSDKGEQLAQTITREMDRGVTLFAAKGAYSNTDKIVVYSVVARQETRKLKSIVKEIDPHAFIIISDVHDVLGEGFKGR</sequence>
<evidence type="ECO:0000313" key="8">
    <source>
        <dbReference type="EMBL" id="TNJ63573.1"/>
    </source>
</evidence>
<evidence type="ECO:0000256" key="1">
    <source>
        <dbReference type="ARBA" id="ARBA00004651"/>
    </source>
</evidence>
<dbReference type="Pfam" id="PF10035">
    <property type="entry name" value="DUF2179"/>
    <property type="match status" value="1"/>
</dbReference>
<comment type="subcellular location">
    <subcellularLocation>
        <location evidence="1">Cell membrane</location>
        <topology evidence="1">Multi-pass membrane protein</topology>
    </subcellularLocation>
</comment>
<dbReference type="PANTHER" id="PTHR33545:SF10">
    <property type="entry name" value="UPF0750 MEMBRANE PROTEIN YPJC"/>
    <property type="match status" value="1"/>
</dbReference>
<accession>A0A5C4T3F6</accession>
<dbReference type="InterPro" id="IPR051461">
    <property type="entry name" value="UPF0750_membrane"/>
</dbReference>
<feature type="transmembrane region" description="Helical" evidence="6">
    <location>
        <begin position="157"/>
        <end position="176"/>
    </location>
</feature>
<protein>
    <submittedName>
        <fullName evidence="8">YitT family protein</fullName>
    </submittedName>
</protein>
<dbReference type="InterPro" id="IPR003740">
    <property type="entry name" value="YitT"/>
</dbReference>
<feature type="domain" description="DUF2179" evidence="7">
    <location>
        <begin position="228"/>
        <end position="282"/>
    </location>
</feature>
<evidence type="ECO:0000256" key="3">
    <source>
        <dbReference type="ARBA" id="ARBA00022692"/>
    </source>
</evidence>
<dbReference type="InterPro" id="IPR015867">
    <property type="entry name" value="N-reg_PII/ATP_PRibTrfase_C"/>
</dbReference>
<dbReference type="PANTHER" id="PTHR33545">
    <property type="entry name" value="UPF0750 MEMBRANE PROTEIN YITT-RELATED"/>
    <property type="match status" value="1"/>
</dbReference>
<dbReference type="RefSeq" id="WP_139604988.1">
    <property type="nucleotide sequence ID" value="NZ_VDCQ01000041.1"/>
</dbReference>
<evidence type="ECO:0000256" key="5">
    <source>
        <dbReference type="ARBA" id="ARBA00023136"/>
    </source>
</evidence>
<name>A0A5C4T3F6_9BACL</name>
<feature type="transmembrane region" description="Helical" evidence="6">
    <location>
        <begin position="83"/>
        <end position="105"/>
    </location>
</feature>
<evidence type="ECO:0000259" key="7">
    <source>
        <dbReference type="Pfam" id="PF10035"/>
    </source>
</evidence>